<keyword evidence="3 5" id="KW-0378">Hydrolase</keyword>
<keyword evidence="2 5" id="KW-0645">Protease</keyword>
<feature type="domain" description="PDZ" evidence="6">
    <location>
        <begin position="81"/>
        <end position="152"/>
    </location>
</feature>
<dbReference type="InterPro" id="IPR036034">
    <property type="entry name" value="PDZ_sf"/>
</dbReference>
<dbReference type="SUPFAM" id="SSF52096">
    <property type="entry name" value="ClpP/crotonase"/>
    <property type="match status" value="1"/>
</dbReference>
<dbReference type="InterPro" id="IPR001478">
    <property type="entry name" value="PDZ"/>
</dbReference>
<dbReference type="GO" id="GO:0004175">
    <property type="term" value="F:endopeptidase activity"/>
    <property type="evidence" value="ECO:0007669"/>
    <property type="project" value="TreeGrafter"/>
</dbReference>
<dbReference type="Gene3D" id="3.30.750.44">
    <property type="match status" value="1"/>
</dbReference>
<accession>A0A3Q8RRC5</accession>
<protein>
    <submittedName>
        <fullName evidence="7">S41 family peptidase</fullName>
    </submittedName>
</protein>
<evidence type="ECO:0000256" key="5">
    <source>
        <dbReference type="RuleBase" id="RU004404"/>
    </source>
</evidence>
<dbReference type="SUPFAM" id="SSF50156">
    <property type="entry name" value="PDZ domain-like"/>
    <property type="match status" value="1"/>
</dbReference>
<dbReference type="Gene3D" id="3.90.226.10">
    <property type="entry name" value="2-enoyl-CoA Hydratase, Chain A, domain 1"/>
    <property type="match status" value="1"/>
</dbReference>
<dbReference type="NCBIfam" id="TIGR00225">
    <property type="entry name" value="prc"/>
    <property type="match status" value="1"/>
</dbReference>
<keyword evidence="8" id="KW-1185">Reference proteome</keyword>
<comment type="similarity">
    <text evidence="1 5">Belongs to the peptidase S41A family.</text>
</comment>
<keyword evidence="4 5" id="KW-0720">Serine protease</keyword>
<evidence type="ECO:0000256" key="4">
    <source>
        <dbReference type="ARBA" id="ARBA00022825"/>
    </source>
</evidence>
<gene>
    <name evidence="7" type="ORF">D6T69_02390</name>
</gene>
<dbReference type="SMART" id="SM00228">
    <property type="entry name" value="PDZ"/>
    <property type="match status" value="1"/>
</dbReference>
<dbReference type="PROSITE" id="PS50106">
    <property type="entry name" value="PDZ"/>
    <property type="match status" value="1"/>
</dbReference>
<dbReference type="AlphaFoldDB" id="A0A3Q8RRC5"/>
<name>A0A3Q8RRC5_9FLAO</name>
<evidence type="ECO:0000313" key="8">
    <source>
        <dbReference type="Proteomes" id="UP000274593"/>
    </source>
</evidence>
<dbReference type="Pfam" id="PF03572">
    <property type="entry name" value="Peptidase_S41"/>
    <property type="match status" value="1"/>
</dbReference>
<sequence length="541" mass="61442">MKNRKFLFFSSLIVISLFLSFQSRFFEIAKQIEIYNNLFKELNINYIDEINPGDLTDKAIKNTLKNLDPYTNFYNEQDVEDARIRREGEYGGIGISTFYTKRGIVVSEIYKGFSADKAGLKAGDIITNVNGQELAALERNQFSQMLKGVPGKQLSLQVERNGQTKSVSVKLDKVVLDPVPFYDMIDTETGYIVLTRFISQKATESVVNAFGDLKKRGMKKLVFDLRYNPGGSLFDAINITNLFIPKGLKVVDTRGKTQKNSRTYKTNKAPLDAEIPIVVLINGRSASASEIVSGALQDYDRAVIMGERSFGKGLVQRYFDLSYGTQMKITISKYYTPSGRCIQELDYANRDPKTGEVPKFSDATLNEFTTQNGRKVYDGGGVTPDITSNFSKKTEETDDLLKSRAIFNFVTDFTYQNPSLSTENYTFSSSDFNNFKEYLLRKDTAFVSKEEKLFQKAYESVENNNKITSEYNAIIQQLKAAKVAKVLVNEDLLSKEIENEIIERYAYKEGMYKHLFKNDITIKNAVNLLNNPKKYNSILKK</sequence>
<dbReference type="EMBL" id="CP032548">
    <property type="protein sequence ID" value="AZJ34437.1"/>
    <property type="molecule type" value="Genomic_DNA"/>
</dbReference>
<evidence type="ECO:0000256" key="1">
    <source>
        <dbReference type="ARBA" id="ARBA00009179"/>
    </source>
</evidence>
<dbReference type="GO" id="GO:0006508">
    <property type="term" value="P:proteolysis"/>
    <property type="evidence" value="ECO:0007669"/>
    <property type="project" value="UniProtKB-KW"/>
</dbReference>
<dbReference type="Pfam" id="PF13180">
    <property type="entry name" value="PDZ_2"/>
    <property type="match status" value="1"/>
</dbReference>
<dbReference type="SMART" id="SM00245">
    <property type="entry name" value="TSPc"/>
    <property type="match status" value="1"/>
</dbReference>
<reference evidence="7 8" key="1">
    <citation type="submission" date="2018-09" db="EMBL/GenBank/DDBJ databases">
        <title>Insights into the microbiota of Asian seabass (Lates calcarifer) with tenacibaculosis symptoms and description of sp. nov. Tenacibaculum singaporense.</title>
        <authorList>
            <person name="Miyake S."/>
            <person name="Soh M."/>
            <person name="Azman M.N."/>
            <person name="Ngoh S.Y."/>
            <person name="Orban L."/>
        </authorList>
    </citation>
    <scope>NUCLEOTIDE SEQUENCE [LARGE SCALE GENOMIC DNA]</scope>
    <source>
        <strain evidence="7 8">DSM 106434</strain>
    </source>
</reference>
<dbReference type="Gene3D" id="2.30.42.10">
    <property type="match status" value="1"/>
</dbReference>
<dbReference type="PANTHER" id="PTHR32060:SF30">
    <property type="entry name" value="CARBOXY-TERMINAL PROCESSING PROTEASE CTPA"/>
    <property type="match status" value="1"/>
</dbReference>
<dbReference type="InterPro" id="IPR029045">
    <property type="entry name" value="ClpP/crotonase-like_dom_sf"/>
</dbReference>
<dbReference type="CDD" id="cd07560">
    <property type="entry name" value="Peptidase_S41_CPP"/>
    <property type="match status" value="1"/>
</dbReference>
<dbReference type="KEGG" id="tsig:D6T69_02390"/>
<dbReference type="InterPro" id="IPR004447">
    <property type="entry name" value="Peptidase_S41A"/>
</dbReference>
<dbReference type="InterPro" id="IPR005151">
    <property type="entry name" value="Tail-specific_protease"/>
</dbReference>
<evidence type="ECO:0000313" key="7">
    <source>
        <dbReference type="EMBL" id="AZJ34437.1"/>
    </source>
</evidence>
<dbReference type="PANTHER" id="PTHR32060">
    <property type="entry name" value="TAIL-SPECIFIC PROTEASE"/>
    <property type="match status" value="1"/>
</dbReference>
<dbReference type="GO" id="GO:0030288">
    <property type="term" value="C:outer membrane-bounded periplasmic space"/>
    <property type="evidence" value="ECO:0007669"/>
    <property type="project" value="TreeGrafter"/>
</dbReference>
<evidence type="ECO:0000256" key="3">
    <source>
        <dbReference type="ARBA" id="ARBA00022801"/>
    </source>
</evidence>
<proteinExistence type="inferred from homology"/>
<evidence type="ECO:0000259" key="6">
    <source>
        <dbReference type="PROSITE" id="PS50106"/>
    </source>
</evidence>
<dbReference type="Proteomes" id="UP000274593">
    <property type="component" value="Chromosome"/>
</dbReference>
<dbReference type="GO" id="GO:0008236">
    <property type="term" value="F:serine-type peptidase activity"/>
    <property type="evidence" value="ECO:0007669"/>
    <property type="project" value="UniProtKB-KW"/>
</dbReference>
<dbReference type="GO" id="GO:0007165">
    <property type="term" value="P:signal transduction"/>
    <property type="evidence" value="ECO:0007669"/>
    <property type="project" value="TreeGrafter"/>
</dbReference>
<organism evidence="7 8">
    <name type="scientific">Tenacibaculum singaporense</name>
    <dbReference type="NCBI Taxonomy" id="2358479"/>
    <lineage>
        <taxon>Bacteria</taxon>
        <taxon>Pseudomonadati</taxon>
        <taxon>Bacteroidota</taxon>
        <taxon>Flavobacteriia</taxon>
        <taxon>Flavobacteriales</taxon>
        <taxon>Flavobacteriaceae</taxon>
        <taxon>Tenacibaculum</taxon>
    </lineage>
</organism>
<evidence type="ECO:0000256" key="2">
    <source>
        <dbReference type="ARBA" id="ARBA00022670"/>
    </source>
</evidence>